<organism evidence="5 6">
    <name type="scientific">Candidatus Pantoea symbiotica</name>
    <dbReference type="NCBI Taxonomy" id="1884370"/>
    <lineage>
        <taxon>Bacteria</taxon>
        <taxon>Pseudomonadati</taxon>
        <taxon>Pseudomonadota</taxon>
        <taxon>Gammaproteobacteria</taxon>
        <taxon>Enterobacterales</taxon>
        <taxon>Erwiniaceae</taxon>
        <taxon>Pantoea</taxon>
    </lineage>
</organism>
<dbReference type="PANTHER" id="PTHR14969:SF54">
    <property type="entry name" value="PHOSPHATIDYLGLYCEROPHOSPHATASE B"/>
    <property type="match status" value="1"/>
</dbReference>
<dbReference type="InterPro" id="IPR000326">
    <property type="entry name" value="PAP2/HPO"/>
</dbReference>
<proteinExistence type="predicted"/>
<comment type="caution">
    <text evidence="5">The sequence shown here is derived from an EMBL/GenBank/DDBJ whole genome shotgun (WGS) entry which is preliminary data.</text>
</comment>
<dbReference type="InterPro" id="IPR036938">
    <property type="entry name" value="PAP2/HPO_sf"/>
</dbReference>
<keyword evidence="6" id="KW-1185">Reference proteome</keyword>
<dbReference type="CDD" id="cd01610">
    <property type="entry name" value="PAP2_like"/>
    <property type="match status" value="1"/>
</dbReference>
<dbReference type="PANTHER" id="PTHR14969">
    <property type="entry name" value="SPHINGOSINE-1-PHOSPHATE PHOSPHOHYDROLASE"/>
    <property type="match status" value="1"/>
</dbReference>
<comment type="catalytic activity">
    <reaction evidence="3">
        <text>di-trans,octa-cis-undecaprenyl diphosphate + H2O = di-trans,octa-cis-undecaprenyl phosphate + phosphate + H(+)</text>
        <dbReference type="Rhea" id="RHEA:28094"/>
        <dbReference type="ChEBI" id="CHEBI:15377"/>
        <dbReference type="ChEBI" id="CHEBI:15378"/>
        <dbReference type="ChEBI" id="CHEBI:43474"/>
        <dbReference type="ChEBI" id="CHEBI:58405"/>
        <dbReference type="ChEBI" id="CHEBI:60392"/>
        <dbReference type="EC" id="3.6.1.27"/>
    </reaction>
</comment>
<evidence type="ECO:0000313" key="6">
    <source>
        <dbReference type="Proteomes" id="UP000198841"/>
    </source>
</evidence>
<evidence type="ECO:0000259" key="4">
    <source>
        <dbReference type="SMART" id="SM00014"/>
    </source>
</evidence>
<protein>
    <recommendedName>
        <fullName evidence="1">undecaprenyl-diphosphate phosphatase</fullName>
        <ecNumber evidence="1">3.6.1.27</ecNumber>
    </recommendedName>
    <alternativeName>
        <fullName evidence="2">Undecaprenyl pyrophosphate phosphatase</fullName>
    </alternativeName>
</protein>
<dbReference type="SMART" id="SM00014">
    <property type="entry name" value="acidPPc"/>
    <property type="match status" value="1"/>
</dbReference>
<evidence type="ECO:0000256" key="1">
    <source>
        <dbReference type="ARBA" id="ARBA00012374"/>
    </source>
</evidence>
<evidence type="ECO:0000256" key="3">
    <source>
        <dbReference type="ARBA" id="ARBA00047594"/>
    </source>
</evidence>
<accession>A0A1I3ZPL6</accession>
<evidence type="ECO:0000313" key="5">
    <source>
        <dbReference type="EMBL" id="SFK46042.1"/>
    </source>
</evidence>
<dbReference type="Proteomes" id="UP000198841">
    <property type="component" value="Unassembled WGS sequence"/>
</dbReference>
<gene>
    <name evidence="5" type="ORF">SAMN05518863_107124</name>
</gene>
<dbReference type="EC" id="3.6.1.27" evidence="1"/>
<dbReference type="Pfam" id="PF01569">
    <property type="entry name" value="PAP2"/>
    <property type="match status" value="1"/>
</dbReference>
<reference evidence="5 6" key="1">
    <citation type="submission" date="2016-10" db="EMBL/GenBank/DDBJ databases">
        <authorList>
            <person name="Varghese N."/>
            <person name="Submissions S."/>
        </authorList>
    </citation>
    <scope>NUCLEOTIDE SEQUENCE [LARGE SCALE GENOMIC DNA]</scope>
    <source>
        <strain evidence="5 6">YR512</strain>
    </source>
</reference>
<dbReference type="RefSeq" id="WP_008109544.1">
    <property type="nucleotide sequence ID" value="NZ_FOSD01000007.1"/>
</dbReference>
<evidence type="ECO:0000256" key="2">
    <source>
        <dbReference type="ARBA" id="ARBA00032707"/>
    </source>
</evidence>
<dbReference type="EMBL" id="FOSD01000007">
    <property type="protein sequence ID" value="SFK46042.1"/>
    <property type="molecule type" value="Genomic_DNA"/>
</dbReference>
<feature type="domain" description="Phosphatidic acid phosphatase type 2/haloperoxidase" evidence="4">
    <location>
        <begin position="87"/>
        <end position="235"/>
    </location>
</feature>
<name>A0A1I3ZPL6_9GAMM</name>
<dbReference type="Gene3D" id="1.20.144.10">
    <property type="entry name" value="Phosphatidic acid phosphatase type 2/haloperoxidase"/>
    <property type="match status" value="1"/>
</dbReference>
<sequence length="255" mass="29180">MVIETRRIIRNPYVLLIACCAVLLGIPLTAWMLHWNWNASQQSAGLFGFYLLTQTVSRPYGMITAALLVGALIYALRIRKAEWFKYTVVLLLPIILGQLAVNMIKRTTPEPRPYIVWLSQTDSEIDRHFYQVDSAERQAMLSKRLESISVIPQWQKQHWLNQTDSAFPSGHTVFAATWALMAVSLLLARGKTLLATIIMLWAMGVMISRLLLGMHWPGDLLTSIMIAFYLSLPAVYFLCREAEEKRHLSKRCSKR</sequence>
<dbReference type="SUPFAM" id="SSF48317">
    <property type="entry name" value="Acid phosphatase/Vanadium-dependent haloperoxidase"/>
    <property type="match status" value="1"/>
</dbReference>